<dbReference type="Proteomes" id="UP000265520">
    <property type="component" value="Unassembled WGS sequence"/>
</dbReference>
<evidence type="ECO:0000256" key="1">
    <source>
        <dbReference type="SAM" id="MobiDB-lite"/>
    </source>
</evidence>
<reference evidence="2 3" key="1">
    <citation type="journal article" date="2018" name="Front. Plant Sci.">
        <title>Red Clover (Trifolium pratense) and Zigzag Clover (T. medium) - A Picture of Genomic Similarities and Differences.</title>
        <authorList>
            <person name="Dluhosova J."/>
            <person name="Istvanek J."/>
            <person name="Nedelnik J."/>
            <person name="Repkova J."/>
        </authorList>
    </citation>
    <scope>NUCLEOTIDE SEQUENCE [LARGE SCALE GENOMIC DNA]</scope>
    <source>
        <strain evidence="3">cv. 10/8</strain>
        <tissue evidence="2">Leaf</tissue>
    </source>
</reference>
<feature type="non-terminal residue" evidence="2">
    <location>
        <position position="1"/>
    </location>
</feature>
<keyword evidence="3" id="KW-1185">Reference proteome</keyword>
<feature type="compositionally biased region" description="Gly residues" evidence="1">
    <location>
        <begin position="16"/>
        <end position="25"/>
    </location>
</feature>
<organism evidence="2 3">
    <name type="scientific">Trifolium medium</name>
    <dbReference type="NCBI Taxonomy" id="97028"/>
    <lineage>
        <taxon>Eukaryota</taxon>
        <taxon>Viridiplantae</taxon>
        <taxon>Streptophyta</taxon>
        <taxon>Embryophyta</taxon>
        <taxon>Tracheophyta</taxon>
        <taxon>Spermatophyta</taxon>
        <taxon>Magnoliopsida</taxon>
        <taxon>eudicotyledons</taxon>
        <taxon>Gunneridae</taxon>
        <taxon>Pentapetalae</taxon>
        <taxon>rosids</taxon>
        <taxon>fabids</taxon>
        <taxon>Fabales</taxon>
        <taxon>Fabaceae</taxon>
        <taxon>Papilionoideae</taxon>
        <taxon>50 kb inversion clade</taxon>
        <taxon>NPAAA clade</taxon>
        <taxon>Hologalegina</taxon>
        <taxon>IRL clade</taxon>
        <taxon>Trifolieae</taxon>
        <taxon>Trifolium</taxon>
    </lineage>
</organism>
<feature type="region of interest" description="Disordered" evidence="1">
    <location>
        <begin position="1"/>
        <end position="25"/>
    </location>
</feature>
<name>A0A392SSV6_9FABA</name>
<proteinExistence type="predicted"/>
<evidence type="ECO:0000313" key="2">
    <source>
        <dbReference type="EMBL" id="MCI51739.1"/>
    </source>
</evidence>
<evidence type="ECO:0000313" key="3">
    <source>
        <dbReference type="Proteomes" id="UP000265520"/>
    </source>
</evidence>
<comment type="caution">
    <text evidence="2">The sequence shown here is derived from an EMBL/GenBank/DDBJ whole genome shotgun (WGS) entry which is preliminary data.</text>
</comment>
<protein>
    <submittedName>
        <fullName evidence="2">Uncharacterized protein</fullName>
    </submittedName>
</protein>
<accession>A0A392SSV6</accession>
<sequence length="25" mass="2410">SLKLSTLISHGSHRSGIGGGPSFGG</sequence>
<dbReference type="AlphaFoldDB" id="A0A392SSV6"/>
<dbReference type="EMBL" id="LXQA010436545">
    <property type="protein sequence ID" value="MCI51739.1"/>
    <property type="molecule type" value="Genomic_DNA"/>
</dbReference>